<accession>A0ABR8P353</accession>
<proteinExistence type="predicted"/>
<name>A0ABR8P353_9GAMM</name>
<reference evidence="1 2" key="1">
    <citation type="submission" date="2020-09" db="EMBL/GenBank/DDBJ databases">
        <title>Marinomonas sp. nov., isolated from the cysticercosis algae of Qingdao, China.</title>
        <authorList>
            <person name="Sun X."/>
        </authorList>
    </citation>
    <scope>NUCLEOTIDE SEQUENCE [LARGE SCALE GENOMIC DNA]</scope>
    <source>
        <strain evidence="1 2">SM2066</strain>
    </source>
</reference>
<keyword evidence="2" id="KW-1185">Reference proteome</keyword>
<evidence type="ECO:0000313" key="2">
    <source>
        <dbReference type="Proteomes" id="UP000604161"/>
    </source>
</evidence>
<protein>
    <submittedName>
        <fullName evidence="1">Uncharacterized protein</fullName>
    </submittedName>
</protein>
<organism evidence="1 2">
    <name type="scientific">Marinomonas colpomeniae</name>
    <dbReference type="NCBI Taxonomy" id="2774408"/>
    <lineage>
        <taxon>Bacteria</taxon>
        <taxon>Pseudomonadati</taxon>
        <taxon>Pseudomonadota</taxon>
        <taxon>Gammaproteobacteria</taxon>
        <taxon>Oceanospirillales</taxon>
        <taxon>Oceanospirillaceae</taxon>
        <taxon>Marinomonas</taxon>
    </lineage>
</organism>
<comment type="caution">
    <text evidence="1">The sequence shown here is derived from an EMBL/GenBank/DDBJ whole genome shotgun (WGS) entry which is preliminary data.</text>
</comment>
<evidence type="ECO:0000313" key="1">
    <source>
        <dbReference type="EMBL" id="MBD5772718.1"/>
    </source>
</evidence>
<dbReference type="Proteomes" id="UP000604161">
    <property type="component" value="Unassembled WGS sequence"/>
</dbReference>
<sequence length="296" mass="32631">MFRELTSKQAFQTHCLTQIGVVSWLSVSESSQAGITGTVFMPPQPWVVGTGLPAGSDIATKNDSGITLPDAPILGSPKMDVETAGFDVAIPKPVAKMLPEEKEQSVSGLREQLNAGPEIIVEDLQPIEELAVDIIVEPDPSIVSQITRLDIRAYSLSNKLLILSDVPQVFSQEEEVERLALKMGQALLKQSIDEWQSSAFSWPGGLKNPYFIKRADWLFGALESYVDRLVKDFPETPLLVLAGDQVAQLMDDLPAESLLKQYPTARIVSLSELHRIPELRKDAWEVMQSCLFNSNS</sequence>
<dbReference type="RefSeq" id="WP_191596102.1">
    <property type="nucleotide sequence ID" value="NZ_JACYFC010000009.1"/>
</dbReference>
<gene>
    <name evidence="1" type="ORF">IF202_16930</name>
</gene>
<dbReference type="EMBL" id="JACYFC010000009">
    <property type="protein sequence ID" value="MBD5772718.1"/>
    <property type="molecule type" value="Genomic_DNA"/>
</dbReference>